<protein>
    <submittedName>
        <fullName evidence="4">Phosphate ABC transporter substrate-binding protein</fullName>
    </submittedName>
</protein>
<evidence type="ECO:0000256" key="2">
    <source>
        <dbReference type="SAM" id="Phobius"/>
    </source>
</evidence>
<dbReference type="RefSeq" id="WP_175270068.1">
    <property type="nucleotide sequence ID" value="NZ_JABFCR010000044.1"/>
</dbReference>
<evidence type="ECO:0000256" key="1">
    <source>
        <dbReference type="ARBA" id="ARBA00022729"/>
    </source>
</evidence>
<keyword evidence="2" id="KW-0812">Transmembrane</keyword>
<feature type="domain" description="PBP" evidence="3">
    <location>
        <begin position="46"/>
        <end position="295"/>
    </location>
</feature>
<dbReference type="Gene3D" id="3.40.190.10">
    <property type="entry name" value="Periplasmic binding protein-like II"/>
    <property type="match status" value="2"/>
</dbReference>
<dbReference type="PANTHER" id="PTHR30570:SF1">
    <property type="entry name" value="PHOSPHATE-BINDING PROTEIN PSTS"/>
    <property type="match status" value="1"/>
</dbReference>
<dbReference type="EMBL" id="JABFCR010000044">
    <property type="protein sequence ID" value="NNU34389.1"/>
    <property type="molecule type" value="Genomic_DNA"/>
</dbReference>
<reference evidence="4 5" key="1">
    <citation type="submission" date="2020-05" db="EMBL/GenBank/DDBJ databases">
        <authorList>
            <person name="Khan S.A."/>
            <person name="Jeon C.O."/>
            <person name="Chun B.H."/>
        </authorList>
    </citation>
    <scope>NUCLEOTIDE SEQUENCE [LARGE SCALE GENOMIC DNA]</scope>
    <source>
        <strain evidence="4 5">S1162</strain>
    </source>
</reference>
<dbReference type="Proteomes" id="UP000566071">
    <property type="component" value="Unassembled WGS sequence"/>
</dbReference>
<organism evidence="4 5">
    <name type="scientific">Mucilaginibacter humi</name>
    <dbReference type="NCBI Taxonomy" id="2732510"/>
    <lineage>
        <taxon>Bacteria</taxon>
        <taxon>Pseudomonadati</taxon>
        <taxon>Bacteroidota</taxon>
        <taxon>Sphingobacteriia</taxon>
        <taxon>Sphingobacteriales</taxon>
        <taxon>Sphingobacteriaceae</taxon>
        <taxon>Mucilaginibacter</taxon>
    </lineage>
</organism>
<dbReference type="PANTHER" id="PTHR30570">
    <property type="entry name" value="PERIPLASMIC PHOSPHATE BINDING COMPONENT OF PHOSPHATE ABC TRANSPORTER"/>
    <property type="match status" value="1"/>
</dbReference>
<keyword evidence="1" id="KW-0732">Signal</keyword>
<comment type="caution">
    <text evidence="4">The sequence shown here is derived from an EMBL/GenBank/DDBJ whole genome shotgun (WGS) entry which is preliminary data.</text>
</comment>
<dbReference type="InterPro" id="IPR024370">
    <property type="entry name" value="PBP_domain"/>
</dbReference>
<proteinExistence type="predicted"/>
<keyword evidence="5" id="KW-1185">Reference proteome</keyword>
<evidence type="ECO:0000313" key="4">
    <source>
        <dbReference type="EMBL" id="NNU34389.1"/>
    </source>
</evidence>
<gene>
    <name evidence="4" type="ORF">HK413_10020</name>
</gene>
<sequence>MGHIDLHDYLKNKKRVMKNRAGYLMAGLLLLISFMACKQKPTTVVQTETVNSGTIKIAADESFQPIVDEEAYVFKQLNTNAKVGITYQTENGVLRLLLNDSIRFAILSRELNDEEIKILKDRTLPPVVNRFAVDAITFIVNKASTDTLTSVNEIKKMLNGQTKTTTDIVFDNPNSSLIRYLKAFSGNKDLKLKNIFAVKDNKEVIRYISTHPQAIGITGFNWLNDPDKDYADAVKNVKIVAVKDENSKEAPAQYFKPSQTTLALNQYPFARGLYIINSTGKMGLGTGFAQFLLSERGQRVILRSGILPDSIPQREIIIKRKF</sequence>
<accession>A0ABX1W2C7</accession>
<dbReference type="Pfam" id="PF12849">
    <property type="entry name" value="PBP_like_2"/>
    <property type="match status" value="1"/>
</dbReference>
<feature type="transmembrane region" description="Helical" evidence="2">
    <location>
        <begin position="21"/>
        <end position="36"/>
    </location>
</feature>
<dbReference type="SUPFAM" id="SSF53850">
    <property type="entry name" value="Periplasmic binding protein-like II"/>
    <property type="match status" value="1"/>
</dbReference>
<keyword evidence="2" id="KW-0472">Membrane</keyword>
<name>A0ABX1W2C7_9SPHI</name>
<keyword evidence="2" id="KW-1133">Transmembrane helix</keyword>
<evidence type="ECO:0000259" key="3">
    <source>
        <dbReference type="Pfam" id="PF12849"/>
    </source>
</evidence>
<evidence type="ECO:0000313" key="5">
    <source>
        <dbReference type="Proteomes" id="UP000566071"/>
    </source>
</evidence>
<dbReference type="InterPro" id="IPR050811">
    <property type="entry name" value="Phosphate_ABC_transporter"/>
</dbReference>